<sequence length="184" mass="21699">MEPHRDSDNPVYFWKPEGEVGYLGQWWPSPFKWEHEGEKFTYANAEQYMMHRKALLFAGPSHPITHEIHTGWKLHPRDLQNLGRKIPNFDDEVWEQHRFAIVVEGNYLKFSQNEDLRQKLLATGDRELIEATPRDRVWGIGFGVRNAGENRSTWGLNLLGQALMEARRRIQLDDLQLLRGPRRK</sequence>
<protein>
    <recommendedName>
        <fullName evidence="1">NADAR domain-containing protein</fullName>
    </recommendedName>
</protein>
<feature type="domain" description="NADAR" evidence="1">
    <location>
        <begin position="12"/>
        <end position="170"/>
    </location>
</feature>
<dbReference type="InterPro" id="IPR037238">
    <property type="entry name" value="YbiA-like_sf"/>
</dbReference>
<dbReference type="InterPro" id="IPR012816">
    <property type="entry name" value="NADAR"/>
</dbReference>
<evidence type="ECO:0000313" key="3">
    <source>
        <dbReference type="Proteomes" id="UP000631181"/>
    </source>
</evidence>
<dbReference type="OrthoDB" id="206452at2759"/>
<dbReference type="NCBIfam" id="TIGR02464">
    <property type="entry name" value="ribofla_fusion"/>
    <property type="match status" value="1"/>
</dbReference>
<dbReference type="Gene3D" id="1.10.357.40">
    <property type="entry name" value="YbiA-like"/>
    <property type="match status" value="1"/>
</dbReference>
<accession>A0A8J8WL35</accession>
<gene>
    <name evidence="2" type="ORF">PECM_004327</name>
</gene>
<dbReference type="Pfam" id="PF08719">
    <property type="entry name" value="NADAR"/>
    <property type="match status" value="1"/>
</dbReference>
<name>A0A8J8WL35_9EURO</name>
<evidence type="ECO:0000259" key="1">
    <source>
        <dbReference type="Pfam" id="PF08719"/>
    </source>
</evidence>
<dbReference type="SUPFAM" id="SSF143990">
    <property type="entry name" value="YbiA-like"/>
    <property type="match status" value="1"/>
</dbReference>
<dbReference type="EMBL" id="WIWV01000028">
    <property type="protein sequence ID" value="KAF7717334.1"/>
    <property type="molecule type" value="Genomic_DNA"/>
</dbReference>
<organism evidence="2 3">
    <name type="scientific">Penicillium ucsense</name>
    <dbReference type="NCBI Taxonomy" id="2839758"/>
    <lineage>
        <taxon>Eukaryota</taxon>
        <taxon>Fungi</taxon>
        <taxon>Dikarya</taxon>
        <taxon>Ascomycota</taxon>
        <taxon>Pezizomycotina</taxon>
        <taxon>Eurotiomycetes</taxon>
        <taxon>Eurotiomycetidae</taxon>
        <taxon>Eurotiales</taxon>
        <taxon>Aspergillaceae</taxon>
        <taxon>Penicillium</taxon>
    </lineage>
</organism>
<comment type="caution">
    <text evidence="2">The sequence shown here is derived from an EMBL/GenBank/DDBJ whole genome shotgun (WGS) entry which is preliminary data.</text>
</comment>
<dbReference type="AlphaFoldDB" id="A0A8J8WL35"/>
<reference evidence="2" key="1">
    <citation type="journal article" date="2020" name="Front. Microbiol.">
        <title>Gene regulatory networks of Penicillium echinulatum 2HH and Penicillium oxalicum 114-2 inferred by a computational biology approach.</title>
        <authorList>
            <person name="Lenz A.R."/>
            <person name="Galan-Vasquez E."/>
            <person name="Balbinot E."/>
            <person name="De Abreu F.P."/>
            <person name="De Oliveira N.S."/>
            <person name="Da Rosa L.O."/>
            <person name="De Avila E Silva S."/>
            <person name="Camassola M."/>
            <person name="Dillon A.J.P."/>
            <person name="Perez-Rueda E."/>
        </authorList>
    </citation>
    <scope>NUCLEOTIDE SEQUENCE</scope>
    <source>
        <strain evidence="2">S1M29</strain>
    </source>
</reference>
<dbReference type="Proteomes" id="UP000631181">
    <property type="component" value="Unassembled WGS sequence"/>
</dbReference>
<dbReference type="CDD" id="cd15457">
    <property type="entry name" value="NADAR"/>
    <property type="match status" value="1"/>
</dbReference>
<keyword evidence="3" id="KW-1185">Reference proteome</keyword>
<evidence type="ECO:0000313" key="2">
    <source>
        <dbReference type="EMBL" id="KAF7717334.1"/>
    </source>
</evidence>
<proteinExistence type="predicted"/>